<feature type="transmembrane region" description="Helical" evidence="6">
    <location>
        <begin position="252"/>
        <end position="276"/>
    </location>
</feature>
<dbReference type="InterPro" id="IPR004680">
    <property type="entry name" value="Cit_transptr-like_dom"/>
</dbReference>
<feature type="transmembrane region" description="Helical" evidence="6">
    <location>
        <begin position="320"/>
        <end position="339"/>
    </location>
</feature>
<keyword evidence="4 6" id="KW-1133">Transmembrane helix</keyword>
<feature type="transmembrane region" description="Helical" evidence="6">
    <location>
        <begin position="51"/>
        <end position="70"/>
    </location>
</feature>
<dbReference type="CDD" id="cd01115">
    <property type="entry name" value="SLC13_permease"/>
    <property type="match status" value="1"/>
</dbReference>
<feature type="domain" description="Citrate transporter-like" evidence="7">
    <location>
        <begin position="45"/>
        <end position="398"/>
    </location>
</feature>
<evidence type="ECO:0000313" key="8">
    <source>
        <dbReference type="EMBL" id="MCP1726516.1"/>
    </source>
</evidence>
<reference evidence="8 9" key="1">
    <citation type="submission" date="2022-03" db="EMBL/GenBank/DDBJ databases">
        <title>Genomic Encyclopedia of Type Strains, Phase III (KMG-III): the genomes of soil and plant-associated and newly described type strains.</title>
        <authorList>
            <person name="Whitman W."/>
        </authorList>
    </citation>
    <scope>NUCLEOTIDE SEQUENCE [LARGE SCALE GENOMIC DNA]</scope>
    <source>
        <strain evidence="8 9">BSker1</strain>
    </source>
</reference>
<evidence type="ECO:0000256" key="6">
    <source>
        <dbReference type="SAM" id="Phobius"/>
    </source>
</evidence>
<feature type="transmembrane region" description="Helical" evidence="6">
    <location>
        <begin position="205"/>
        <end position="227"/>
    </location>
</feature>
<feature type="transmembrane region" description="Helical" evidence="6">
    <location>
        <begin position="282"/>
        <end position="299"/>
    </location>
</feature>
<evidence type="ECO:0000259" key="7">
    <source>
        <dbReference type="Pfam" id="PF03600"/>
    </source>
</evidence>
<proteinExistence type="predicted"/>
<evidence type="ECO:0000256" key="4">
    <source>
        <dbReference type="ARBA" id="ARBA00022989"/>
    </source>
</evidence>
<keyword evidence="5 6" id="KW-0472">Membrane</keyword>
<dbReference type="EMBL" id="JALJYF010000001">
    <property type="protein sequence ID" value="MCP1726516.1"/>
    <property type="molecule type" value="Genomic_DNA"/>
</dbReference>
<dbReference type="InterPro" id="IPR001898">
    <property type="entry name" value="SLC13A/DASS"/>
</dbReference>
<dbReference type="PANTHER" id="PTHR10283">
    <property type="entry name" value="SOLUTE CARRIER FAMILY 13 MEMBER"/>
    <property type="match status" value="1"/>
</dbReference>
<feature type="transmembrane region" description="Helical" evidence="6">
    <location>
        <begin position="376"/>
        <end position="395"/>
    </location>
</feature>
<feature type="transmembrane region" description="Helical" evidence="6">
    <location>
        <begin position="439"/>
        <end position="461"/>
    </location>
</feature>
<keyword evidence="3 6" id="KW-0812">Transmembrane</keyword>
<dbReference type="PROSITE" id="PS01271">
    <property type="entry name" value="NA_SULFATE"/>
    <property type="match status" value="1"/>
</dbReference>
<evidence type="ECO:0000256" key="5">
    <source>
        <dbReference type="ARBA" id="ARBA00023136"/>
    </source>
</evidence>
<dbReference type="PANTHER" id="PTHR10283:SF82">
    <property type="entry name" value="SOLUTE CARRIER FAMILY 13 MEMBER 2"/>
    <property type="match status" value="1"/>
</dbReference>
<feature type="transmembrane region" description="Helical" evidence="6">
    <location>
        <begin position="77"/>
        <end position="97"/>
    </location>
</feature>
<dbReference type="InterPro" id="IPR031312">
    <property type="entry name" value="Na/sul_symport_CS"/>
</dbReference>
<dbReference type="NCBIfam" id="TIGR00785">
    <property type="entry name" value="dass"/>
    <property type="match status" value="1"/>
</dbReference>
<keyword evidence="9" id="KW-1185">Reference proteome</keyword>
<feature type="transmembrane region" description="Helical" evidence="6">
    <location>
        <begin position="133"/>
        <end position="154"/>
    </location>
</feature>
<comment type="caution">
    <text evidence="8">The sequence shown here is derived from an EMBL/GenBank/DDBJ whole genome shotgun (WGS) entry which is preliminary data.</text>
</comment>
<dbReference type="RefSeq" id="WP_253444936.1">
    <property type="nucleotide sequence ID" value="NZ_JALJYF010000001.1"/>
</dbReference>
<accession>A0ABT1G5D3</accession>
<sequence length="462" mass="48846">MWDRRRLGLFIGPLLAALAFLLAHRQGLPIEACWTAAITALCASWWISEALPIPATSLIPFAAFPLLGVLPHGEVAGAYGHTLIILLLGGFILSTAMEKNDAHRRLALGMVNAVGGRGGPRLVLGFMLASGLLSMWISNTATLLMLLPVVLAVLKSSEEKGLATPLLLGTAWSASVGGLGTPIGTPPNVIFMGVYSEITGREISFLEWMRLGVPLSITLILTTWVYLTWRMGPGRNVEIPHLGAWTIAERRVMVVFALAALAWMTRSAPLGGWSAWLPGDGYAGDATVALSAVLACFLIPDGRGGRLLDWSTAEKIPWGLLILFGGGIAIAMAFESSGLSTSLGEALANYTHWPLLALIFGICILITFMTETTSNTATATLMMPILGATALASGLEPALLMIPAAMSASCAFMLPVATAPNAVVFGTRRIPIQVMARRGFGLNFIAAGLITAFCAVLLPYIL</sequence>
<name>A0ABT1G5D3_9GAMM</name>
<dbReference type="Pfam" id="PF03600">
    <property type="entry name" value="CitMHS"/>
    <property type="match status" value="1"/>
</dbReference>
<feature type="transmembrane region" description="Helical" evidence="6">
    <location>
        <begin position="401"/>
        <end position="427"/>
    </location>
</feature>
<evidence type="ECO:0000256" key="3">
    <source>
        <dbReference type="ARBA" id="ARBA00022692"/>
    </source>
</evidence>
<evidence type="ECO:0000256" key="1">
    <source>
        <dbReference type="ARBA" id="ARBA00004141"/>
    </source>
</evidence>
<feature type="transmembrane region" description="Helical" evidence="6">
    <location>
        <begin position="166"/>
        <end position="185"/>
    </location>
</feature>
<dbReference type="Proteomes" id="UP001523550">
    <property type="component" value="Unassembled WGS sequence"/>
</dbReference>
<gene>
    <name evidence="8" type="ORF">J2T60_000481</name>
</gene>
<comment type="subcellular location">
    <subcellularLocation>
        <location evidence="1">Membrane</location>
        <topology evidence="1">Multi-pass membrane protein</topology>
    </subcellularLocation>
</comment>
<evidence type="ECO:0000256" key="2">
    <source>
        <dbReference type="ARBA" id="ARBA00022448"/>
    </source>
</evidence>
<evidence type="ECO:0000313" key="9">
    <source>
        <dbReference type="Proteomes" id="UP001523550"/>
    </source>
</evidence>
<keyword evidence="2" id="KW-0813">Transport</keyword>
<protein>
    <submittedName>
        <fullName evidence="8">Sodium-dependent dicarboxylate transporter 2/3/5</fullName>
    </submittedName>
</protein>
<organism evidence="8 9">
    <name type="scientific">Natronospira proteinivora</name>
    <dbReference type="NCBI Taxonomy" id="1807133"/>
    <lineage>
        <taxon>Bacteria</taxon>
        <taxon>Pseudomonadati</taxon>
        <taxon>Pseudomonadota</taxon>
        <taxon>Gammaproteobacteria</taxon>
        <taxon>Natronospirales</taxon>
        <taxon>Natronospiraceae</taxon>
        <taxon>Natronospira</taxon>
    </lineage>
</organism>
<feature type="transmembrane region" description="Helical" evidence="6">
    <location>
        <begin position="351"/>
        <end position="369"/>
    </location>
</feature>